<name>A0ABV0JI23_9CYAN</name>
<protein>
    <submittedName>
        <fullName evidence="1">Uncharacterized protein</fullName>
    </submittedName>
</protein>
<sequence>MVADKGRGKTPLMAVMVAHFLKIGGRKGNVPNGMKMPKLLVGVSYPNAGFSQKDKGRYPLEPFLFARNDEQCKKAIAQIYQDYQMRRDPTKGEFVDHFFQLWVIDEADNTLDFSAEGSASKMRSIFNDGEHANIGWIFAGQSVNTRVLKGWTNDDRKKSTEIILEAAKIRAWAEEYGSDYYSSDRLKSLLANVDAIREVIEKENAPIGDEAKRLRIALVADSISPKLFLLPSFDSAEFDLETYLEVRRKADGILAVSGAAKAASNAANPDSAVAATLPASDYVVVGCLKCKGGILSRVKTSRGSKYYVCDTCGKSTSENLLRAGTNA</sequence>
<dbReference type="EMBL" id="JAMPKM010000056">
    <property type="protein sequence ID" value="MEP0820988.1"/>
    <property type="molecule type" value="Genomic_DNA"/>
</dbReference>
<comment type="caution">
    <text evidence="1">The sequence shown here is derived from an EMBL/GenBank/DDBJ whole genome shotgun (WGS) entry which is preliminary data.</text>
</comment>
<accession>A0ABV0JI23</accession>
<organism evidence="1 2">
    <name type="scientific">Trichocoleus desertorum GB2-A4</name>
    <dbReference type="NCBI Taxonomy" id="2933944"/>
    <lineage>
        <taxon>Bacteria</taxon>
        <taxon>Bacillati</taxon>
        <taxon>Cyanobacteriota</taxon>
        <taxon>Cyanophyceae</taxon>
        <taxon>Leptolyngbyales</taxon>
        <taxon>Trichocoleusaceae</taxon>
        <taxon>Trichocoleus</taxon>
    </lineage>
</organism>
<keyword evidence="2" id="KW-1185">Reference proteome</keyword>
<evidence type="ECO:0000313" key="2">
    <source>
        <dbReference type="Proteomes" id="UP001464891"/>
    </source>
</evidence>
<proteinExistence type="predicted"/>
<reference evidence="1 2" key="1">
    <citation type="submission" date="2022-04" db="EMBL/GenBank/DDBJ databases">
        <title>Positive selection, recombination, and allopatry shape intraspecific diversity of widespread and dominant cyanobacteria.</title>
        <authorList>
            <person name="Wei J."/>
            <person name="Shu W."/>
            <person name="Hu C."/>
        </authorList>
    </citation>
    <scope>NUCLEOTIDE SEQUENCE [LARGE SCALE GENOMIC DNA]</scope>
    <source>
        <strain evidence="1 2">GB2-A4</strain>
    </source>
</reference>
<gene>
    <name evidence="1" type="ORF">NC998_28325</name>
</gene>
<evidence type="ECO:0000313" key="1">
    <source>
        <dbReference type="EMBL" id="MEP0820988.1"/>
    </source>
</evidence>
<dbReference type="RefSeq" id="WP_190431011.1">
    <property type="nucleotide sequence ID" value="NZ_JAMPKM010000056.1"/>
</dbReference>
<dbReference type="Proteomes" id="UP001464891">
    <property type="component" value="Unassembled WGS sequence"/>
</dbReference>